<evidence type="ECO:0000256" key="4">
    <source>
        <dbReference type="ARBA" id="ARBA00022840"/>
    </source>
</evidence>
<evidence type="ECO:0000313" key="6">
    <source>
        <dbReference type="EMBL" id="GMG39971.1"/>
    </source>
</evidence>
<dbReference type="GO" id="GO:0000329">
    <property type="term" value="C:fungal-type vacuole membrane"/>
    <property type="evidence" value="ECO:0007669"/>
    <property type="project" value="TreeGrafter"/>
</dbReference>
<dbReference type="GO" id="GO:0005802">
    <property type="term" value="C:trans-Golgi network"/>
    <property type="evidence" value="ECO:0007669"/>
    <property type="project" value="TreeGrafter"/>
</dbReference>
<dbReference type="PANTHER" id="PTHR12865">
    <property type="entry name" value="PHOSPHATIDYLINOSITOL 4-KINASE TYPE-II"/>
    <property type="match status" value="1"/>
</dbReference>
<dbReference type="GO" id="GO:0007030">
    <property type="term" value="P:Golgi organization"/>
    <property type="evidence" value="ECO:0007669"/>
    <property type="project" value="TreeGrafter"/>
</dbReference>
<dbReference type="AlphaFoldDB" id="A0A9W6Z0Y0"/>
<dbReference type="EMBL" id="BSXU01003364">
    <property type="protein sequence ID" value="GMG39971.1"/>
    <property type="molecule type" value="Genomic_DNA"/>
</dbReference>
<sequence length="308" mass="35010">MTHCHSETDEQHAERGIAIESQPHREHQPTVPYKLSNYSIANTPNSTDHVSIDHQQSHCCGNPDVISTPSNPNINDEETPLLYAGPSPLPLPLQLTRNQSHHPSELFSMRSVNHQLEKWKRKLNTIPAHLFGTRHVTLQEVEIEYSVFKCPSGLEAMPMILPPNGAARGPVSKEEYQNIVEDSIVGIEVDGISPRMIKAGSSGSYFIFNTNHEIVGVFKPQDEEPYGPLSPKLTKWIHRNFFPCFFGRSCLIPNTEFNPEKLLEQKWAHINCLSKVTWVQMNFSRNIHCQIIFKKDGFSMVYTPKPHQ</sequence>
<reference evidence="6" key="1">
    <citation type="submission" date="2023-04" db="EMBL/GenBank/DDBJ databases">
        <title>Ambrosiozyma monospora NBRC 1965.</title>
        <authorList>
            <person name="Ichikawa N."/>
            <person name="Sato H."/>
            <person name="Tonouchi N."/>
        </authorList>
    </citation>
    <scope>NUCLEOTIDE SEQUENCE</scope>
    <source>
        <strain evidence="6">NBRC 1965</strain>
    </source>
</reference>
<dbReference type="GO" id="GO:0004430">
    <property type="term" value="F:1-phosphatidylinositol 4-kinase activity"/>
    <property type="evidence" value="ECO:0007669"/>
    <property type="project" value="UniProtKB-UniRule"/>
</dbReference>
<dbReference type="InterPro" id="IPR039756">
    <property type="entry name" value="Lsb6/PI4K2"/>
</dbReference>
<dbReference type="GO" id="GO:0007032">
    <property type="term" value="P:endosome organization"/>
    <property type="evidence" value="ECO:0007669"/>
    <property type="project" value="TreeGrafter"/>
</dbReference>
<dbReference type="PANTHER" id="PTHR12865:SF1">
    <property type="entry name" value="PHOSPHATIDYLINOSITOL 4-KINASE TYPE 2"/>
    <property type="match status" value="1"/>
</dbReference>
<gene>
    <name evidence="6" type="ORF">Amon01_000578700</name>
</gene>
<dbReference type="GO" id="GO:0005768">
    <property type="term" value="C:endosome"/>
    <property type="evidence" value="ECO:0007669"/>
    <property type="project" value="UniProtKB-UniRule"/>
</dbReference>
<comment type="caution">
    <text evidence="6">The sequence shown here is derived from an EMBL/GenBank/DDBJ whole genome shotgun (WGS) entry which is preliminary data.</text>
</comment>
<name>A0A9W6Z0Y0_AMBMO</name>
<evidence type="ECO:0000256" key="5">
    <source>
        <dbReference type="RuleBase" id="RU367084"/>
    </source>
</evidence>
<dbReference type="EC" id="2.7.1.67" evidence="5"/>
<evidence type="ECO:0000256" key="1">
    <source>
        <dbReference type="ARBA" id="ARBA00022679"/>
    </source>
</evidence>
<comment type="similarity">
    <text evidence="5">Belongs to the PI3/PI4-kinase family.</text>
</comment>
<keyword evidence="2 5" id="KW-0547">Nucleotide-binding</keyword>
<proteinExistence type="inferred from homology"/>
<keyword evidence="4 5" id="KW-0067">ATP-binding</keyword>
<evidence type="ECO:0000256" key="2">
    <source>
        <dbReference type="ARBA" id="ARBA00022741"/>
    </source>
</evidence>
<protein>
    <recommendedName>
        <fullName evidence="5">Phosphatidylinositol 4-kinase</fullName>
        <ecNumber evidence="5">2.7.1.67</ecNumber>
    </recommendedName>
</protein>
<comment type="catalytic activity">
    <reaction evidence="5">
        <text>a 1,2-diacyl-sn-glycero-3-phospho-(1D-myo-inositol) + ATP = a 1,2-diacyl-sn-glycero-3-phospho-(1D-myo-inositol 4-phosphate) + ADP + H(+)</text>
        <dbReference type="Rhea" id="RHEA:19877"/>
        <dbReference type="ChEBI" id="CHEBI:15378"/>
        <dbReference type="ChEBI" id="CHEBI:30616"/>
        <dbReference type="ChEBI" id="CHEBI:57880"/>
        <dbReference type="ChEBI" id="CHEBI:58178"/>
        <dbReference type="ChEBI" id="CHEBI:456216"/>
        <dbReference type="EC" id="2.7.1.67"/>
    </reaction>
</comment>
<evidence type="ECO:0000313" key="7">
    <source>
        <dbReference type="Proteomes" id="UP001165063"/>
    </source>
</evidence>
<accession>A0A9W6Z0Y0</accession>
<dbReference type="Proteomes" id="UP001165063">
    <property type="component" value="Unassembled WGS sequence"/>
</dbReference>
<organism evidence="6 7">
    <name type="scientific">Ambrosiozyma monospora</name>
    <name type="common">Yeast</name>
    <name type="synonym">Endomycopsis monosporus</name>
    <dbReference type="NCBI Taxonomy" id="43982"/>
    <lineage>
        <taxon>Eukaryota</taxon>
        <taxon>Fungi</taxon>
        <taxon>Dikarya</taxon>
        <taxon>Ascomycota</taxon>
        <taxon>Saccharomycotina</taxon>
        <taxon>Pichiomycetes</taxon>
        <taxon>Pichiales</taxon>
        <taxon>Pichiaceae</taxon>
        <taxon>Ambrosiozyma</taxon>
    </lineage>
</organism>
<dbReference type="OrthoDB" id="3349449at2759"/>
<comment type="subcellular location">
    <subcellularLocation>
        <location evidence="5">Cell membrane</location>
        <topology evidence="5">Peripheral membrane protein</topology>
    </subcellularLocation>
    <subcellularLocation>
        <location evidence="5">Vacuole membrane</location>
        <topology evidence="5">Peripheral membrane protein</topology>
    </subcellularLocation>
</comment>
<keyword evidence="5" id="KW-1003">Cell membrane</keyword>
<keyword evidence="1 5" id="KW-0808">Transferase</keyword>
<keyword evidence="7" id="KW-1185">Reference proteome</keyword>
<keyword evidence="3 5" id="KW-0418">Kinase</keyword>
<dbReference type="GO" id="GO:0046854">
    <property type="term" value="P:phosphatidylinositol phosphate biosynthetic process"/>
    <property type="evidence" value="ECO:0007669"/>
    <property type="project" value="UniProtKB-UniRule"/>
</dbReference>
<evidence type="ECO:0000256" key="3">
    <source>
        <dbReference type="ARBA" id="ARBA00022777"/>
    </source>
</evidence>
<keyword evidence="5" id="KW-0472">Membrane</keyword>
<comment type="cofactor">
    <cofactor evidence="5">
        <name>Mg(2+)</name>
        <dbReference type="ChEBI" id="CHEBI:18420"/>
    </cofactor>
    <cofactor evidence="5">
        <name>Mn(2+)</name>
        <dbReference type="ChEBI" id="CHEBI:29035"/>
    </cofactor>
</comment>
<dbReference type="GO" id="GO:0005524">
    <property type="term" value="F:ATP binding"/>
    <property type="evidence" value="ECO:0007669"/>
    <property type="project" value="UniProtKB-UniRule"/>
</dbReference>
<dbReference type="GO" id="GO:0005886">
    <property type="term" value="C:plasma membrane"/>
    <property type="evidence" value="ECO:0007669"/>
    <property type="project" value="UniProtKB-SubCell"/>
</dbReference>